<evidence type="ECO:0000313" key="2">
    <source>
        <dbReference type="Proteomes" id="UP000756132"/>
    </source>
</evidence>
<dbReference type="OrthoDB" id="10586303at2759"/>
<dbReference type="RefSeq" id="XP_047764675.1">
    <property type="nucleotide sequence ID" value="XM_047909163.1"/>
</dbReference>
<name>A0A9Q8PD18_PASFU</name>
<dbReference type="GeneID" id="71989893"/>
<reference evidence="1" key="2">
    <citation type="journal article" date="2022" name="Microb. Genom.">
        <title>A chromosome-scale genome assembly of the tomato pathogen Cladosporium fulvum reveals a compartmentalized genome architecture and the presence of a dispensable chromosome.</title>
        <authorList>
            <person name="Zaccaron A.Z."/>
            <person name="Chen L.H."/>
            <person name="Samaras A."/>
            <person name="Stergiopoulos I."/>
        </authorList>
    </citation>
    <scope>NUCLEOTIDE SEQUENCE</scope>
    <source>
        <strain evidence="1">Race5_Kim</strain>
    </source>
</reference>
<accession>A0A9Q8PD18</accession>
<dbReference type="Proteomes" id="UP000756132">
    <property type="component" value="Chromosome 7"/>
</dbReference>
<dbReference type="EMBL" id="CP090169">
    <property type="protein sequence ID" value="UJO20309.1"/>
    <property type="molecule type" value="Genomic_DNA"/>
</dbReference>
<keyword evidence="2" id="KW-1185">Reference proteome</keyword>
<dbReference type="AlphaFoldDB" id="A0A9Q8PD18"/>
<dbReference type="InterPro" id="IPR011032">
    <property type="entry name" value="GroES-like_sf"/>
</dbReference>
<proteinExistence type="predicted"/>
<dbReference type="KEGG" id="ffu:CLAFUR5_10015"/>
<reference evidence="1" key="1">
    <citation type="submission" date="2021-12" db="EMBL/GenBank/DDBJ databases">
        <authorList>
            <person name="Zaccaron A."/>
            <person name="Stergiopoulos I."/>
        </authorList>
    </citation>
    <scope>NUCLEOTIDE SEQUENCE</scope>
    <source>
        <strain evidence="1">Race5_Kim</strain>
    </source>
</reference>
<sequence length="269" mass="28577">MSDDIAASIGPHQLSVRIIQSSIDPDSAQQHSIAAVSGVIEEVGADLAEAFHTGQEAIAFIPDTAASTGTVRANGNAVCHNPASIEHEQAARMAAAFISAHAFVAKYNALQQASHADTDKDIPTGTSIILTGGETPTTAIISLILRNADPDARILVTAELDGEDKLIRRTDQYVIRFRAYYAIDGSAEDAFTHLEAASQHYTGSKKAKVILDVSDMCTRRPELRDVLDDDGVLVQAGKVGAPIDDKGMENVVKALRVFLDSNASVLSEL</sequence>
<dbReference type="Gene3D" id="3.90.180.10">
    <property type="entry name" value="Medium-chain alcohol dehydrogenases, catalytic domain"/>
    <property type="match status" value="1"/>
</dbReference>
<gene>
    <name evidence="1" type="ORF">CLAFUR5_10015</name>
</gene>
<evidence type="ECO:0000313" key="1">
    <source>
        <dbReference type="EMBL" id="UJO20309.1"/>
    </source>
</evidence>
<protein>
    <submittedName>
        <fullName evidence="1">Uncharacterized protein</fullName>
    </submittedName>
</protein>
<organism evidence="1 2">
    <name type="scientific">Passalora fulva</name>
    <name type="common">Tomato leaf mold</name>
    <name type="synonym">Cladosporium fulvum</name>
    <dbReference type="NCBI Taxonomy" id="5499"/>
    <lineage>
        <taxon>Eukaryota</taxon>
        <taxon>Fungi</taxon>
        <taxon>Dikarya</taxon>
        <taxon>Ascomycota</taxon>
        <taxon>Pezizomycotina</taxon>
        <taxon>Dothideomycetes</taxon>
        <taxon>Dothideomycetidae</taxon>
        <taxon>Mycosphaerellales</taxon>
        <taxon>Mycosphaerellaceae</taxon>
        <taxon>Fulvia</taxon>
    </lineage>
</organism>
<dbReference type="SUPFAM" id="SSF50129">
    <property type="entry name" value="GroES-like"/>
    <property type="match status" value="1"/>
</dbReference>